<evidence type="ECO:0000256" key="1">
    <source>
        <dbReference type="ARBA" id="ARBA00004141"/>
    </source>
</evidence>
<dbReference type="GO" id="GO:0016126">
    <property type="term" value="P:sterol biosynthetic process"/>
    <property type="evidence" value="ECO:0007669"/>
    <property type="project" value="UniProtKB-KW"/>
</dbReference>
<evidence type="ECO:0000259" key="15">
    <source>
        <dbReference type="PROSITE" id="PS51751"/>
    </source>
</evidence>
<keyword evidence="11" id="KW-0753">Steroid metabolism</keyword>
<dbReference type="STRING" id="158607.A0A2P5HMR7"/>
<keyword evidence="6 13" id="KW-1133">Transmembrane helix</keyword>
<name>A0A2P5HMR7_DIAHE</name>
<evidence type="ECO:0000256" key="5">
    <source>
        <dbReference type="ARBA" id="ARBA00022955"/>
    </source>
</evidence>
<keyword evidence="5" id="KW-0752">Steroid biosynthesis</keyword>
<keyword evidence="9 13" id="KW-0472">Membrane</keyword>
<dbReference type="Pfam" id="PF05241">
    <property type="entry name" value="EBP"/>
    <property type="match status" value="1"/>
</dbReference>
<dbReference type="EMBL" id="MAVT02001236">
    <property type="protein sequence ID" value="POS71549.1"/>
    <property type="molecule type" value="Genomic_DNA"/>
</dbReference>
<dbReference type="InParanoid" id="A0A2P5HMR7"/>
<feature type="transmembrane region" description="Helical" evidence="14">
    <location>
        <begin position="59"/>
        <end position="84"/>
    </location>
</feature>
<evidence type="ECO:0000256" key="7">
    <source>
        <dbReference type="ARBA" id="ARBA00023011"/>
    </source>
</evidence>
<keyword evidence="7" id="KW-0756">Sterol biosynthesis</keyword>
<feature type="domain" description="EXPERA" evidence="15">
    <location>
        <begin position="4"/>
        <end position="148"/>
    </location>
</feature>
<evidence type="ECO:0000256" key="8">
    <source>
        <dbReference type="ARBA" id="ARBA00023098"/>
    </source>
</evidence>
<evidence type="ECO:0000256" key="2">
    <source>
        <dbReference type="ARBA" id="ARBA00008337"/>
    </source>
</evidence>
<dbReference type="GO" id="GO:0016020">
    <property type="term" value="C:membrane"/>
    <property type="evidence" value="ECO:0007669"/>
    <property type="project" value="UniProtKB-SubCell"/>
</dbReference>
<feature type="transmembrane region" description="Helical" evidence="14">
    <location>
        <begin position="129"/>
        <end position="147"/>
    </location>
</feature>
<evidence type="ECO:0000256" key="11">
    <source>
        <dbReference type="ARBA" id="ARBA00023221"/>
    </source>
</evidence>
<accession>A0A2P5HMR7</accession>
<dbReference type="InterPro" id="IPR007905">
    <property type="entry name" value="EBP"/>
</dbReference>
<keyword evidence="10" id="KW-1207">Sterol metabolism</keyword>
<sequence>MRPFDKLILGWFILCGSLHCFFEGYFVLNHTHLASSNDLFAQLWKEYALSDSRYLSSDPFMICVETITAIVWGPLCLATAVSICRGSGLRYPLQIIVSLAHLYGVALYYSTCYVNEKYRGLVYSRPEFLYFWVYYVGFNAPWVVVPAG</sequence>
<comment type="subcellular location">
    <subcellularLocation>
        <location evidence="1">Membrane</location>
        <topology evidence="1">Multi-pass membrane protein</topology>
    </subcellularLocation>
</comment>
<dbReference type="PANTHER" id="PTHR14207:SF0">
    <property type="entry name" value="3-BETA-HYDROXYSTEROID-DELTA(8),DELTA(7)-ISOMERASE"/>
    <property type="match status" value="1"/>
</dbReference>
<evidence type="ECO:0000256" key="13">
    <source>
        <dbReference type="PROSITE-ProRule" id="PRU01087"/>
    </source>
</evidence>
<feature type="transmembrane region" description="Helical" evidence="14">
    <location>
        <begin position="7"/>
        <end position="28"/>
    </location>
</feature>
<dbReference type="AlphaFoldDB" id="A0A2P5HMR7"/>
<evidence type="ECO:0000256" key="9">
    <source>
        <dbReference type="ARBA" id="ARBA00023136"/>
    </source>
</evidence>
<evidence type="ECO:0000313" key="16">
    <source>
        <dbReference type="EMBL" id="POS71549.1"/>
    </source>
</evidence>
<keyword evidence="3" id="KW-0444">Lipid biosynthesis</keyword>
<evidence type="ECO:0000256" key="3">
    <source>
        <dbReference type="ARBA" id="ARBA00022516"/>
    </source>
</evidence>
<dbReference type="GO" id="GO:0047750">
    <property type="term" value="F:cholestenol delta-isomerase activity"/>
    <property type="evidence" value="ECO:0007669"/>
    <property type="project" value="InterPro"/>
</dbReference>
<evidence type="ECO:0000256" key="10">
    <source>
        <dbReference type="ARBA" id="ARBA00023166"/>
    </source>
</evidence>
<dbReference type="GO" id="GO:0004769">
    <property type="term" value="F:steroid Delta-isomerase activity"/>
    <property type="evidence" value="ECO:0007669"/>
    <property type="project" value="TreeGrafter"/>
</dbReference>
<dbReference type="InterPro" id="IPR033118">
    <property type="entry name" value="EXPERA"/>
</dbReference>
<evidence type="ECO:0000256" key="6">
    <source>
        <dbReference type="ARBA" id="ARBA00022989"/>
    </source>
</evidence>
<evidence type="ECO:0000256" key="12">
    <source>
        <dbReference type="ARBA" id="ARBA00023235"/>
    </source>
</evidence>
<feature type="transmembrane region" description="Helical" evidence="14">
    <location>
        <begin position="91"/>
        <end position="109"/>
    </location>
</feature>
<comment type="caution">
    <text evidence="16">The sequence shown here is derived from an EMBL/GenBank/DDBJ whole genome shotgun (WGS) entry which is preliminary data.</text>
</comment>
<dbReference type="OrthoDB" id="58557at2759"/>
<dbReference type="Proteomes" id="UP000094444">
    <property type="component" value="Unassembled WGS sequence"/>
</dbReference>
<protein>
    <submittedName>
        <fullName evidence="16">EBDP2</fullName>
    </submittedName>
</protein>
<evidence type="ECO:0000313" key="17">
    <source>
        <dbReference type="Proteomes" id="UP000094444"/>
    </source>
</evidence>
<dbReference type="GO" id="GO:0005783">
    <property type="term" value="C:endoplasmic reticulum"/>
    <property type="evidence" value="ECO:0007669"/>
    <property type="project" value="TreeGrafter"/>
</dbReference>
<dbReference type="GO" id="GO:0000247">
    <property type="term" value="F:C-8 sterol isomerase activity"/>
    <property type="evidence" value="ECO:0007669"/>
    <property type="project" value="TreeGrafter"/>
</dbReference>
<comment type="similarity">
    <text evidence="2">Belongs to the EBP family.</text>
</comment>
<gene>
    <name evidence="16" type="ORF">DHEL01_v210063</name>
</gene>
<reference evidence="16" key="1">
    <citation type="submission" date="2017-09" db="EMBL/GenBank/DDBJ databases">
        <title>Polyketide synthases of a Diaporthe helianthi virulent isolate.</title>
        <authorList>
            <person name="Baroncelli R."/>
        </authorList>
    </citation>
    <scope>NUCLEOTIDE SEQUENCE [LARGE SCALE GENOMIC DNA]</scope>
    <source>
        <strain evidence="16">7/96</strain>
    </source>
</reference>
<organism evidence="16 17">
    <name type="scientific">Diaporthe helianthi</name>
    <dbReference type="NCBI Taxonomy" id="158607"/>
    <lineage>
        <taxon>Eukaryota</taxon>
        <taxon>Fungi</taxon>
        <taxon>Dikarya</taxon>
        <taxon>Ascomycota</taxon>
        <taxon>Pezizomycotina</taxon>
        <taxon>Sordariomycetes</taxon>
        <taxon>Sordariomycetidae</taxon>
        <taxon>Diaporthales</taxon>
        <taxon>Diaporthaceae</taxon>
        <taxon>Diaporthe</taxon>
    </lineage>
</organism>
<proteinExistence type="inferred from homology"/>
<keyword evidence="4 13" id="KW-0812">Transmembrane</keyword>
<keyword evidence="8" id="KW-0443">Lipid metabolism</keyword>
<keyword evidence="12" id="KW-0413">Isomerase</keyword>
<evidence type="ECO:0000256" key="4">
    <source>
        <dbReference type="ARBA" id="ARBA00022692"/>
    </source>
</evidence>
<dbReference type="PROSITE" id="PS51751">
    <property type="entry name" value="EXPERA"/>
    <property type="match status" value="1"/>
</dbReference>
<evidence type="ECO:0000256" key="14">
    <source>
        <dbReference type="SAM" id="Phobius"/>
    </source>
</evidence>
<dbReference type="PANTHER" id="PTHR14207">
    <property type="entry name" value="STEROL ISOMERASE"/>
    <property type="match status" value="1"/>
</dbReference>
<keyword evidence="17" id="KW-1185">Reference proteome</keyword>